<proteinExistence type="predicted"/>
<reference evidence="1 2" key="1">
    <citation type="submission" date="2017-11" db="EMBL/GenBank/DDBJ databases">
        <title>Population delineation of vibrios coincides with oyster pathogenicity.</title>
        <authorList>
            <person name="Bruto M."/>
            <person name="Labreuche Y."/>
            <person name="James A."/>
            <person name="Piel D."/>
            <person name="Chenivesse S."/>
            <person name="Petton B."/>
            <person name="Polz M.F."/>
            <person name="Le Roux F."/>
        </authorList>
    </citation>
    <scope>NUCLEOTIDE SEQUENCE [LARGE SCALE GENOMIC DNA]</scope>
    <source>
        <strain evidence="1 2">1F_55</strain>
    </source>
</reference>
<dbReference type="EMBL" id="PIGA01000033">
    <property type="protein sequence ID" value="PTP16889.1"/>
    <property type="molecule type" value="Genomic_DNA"/>
</dbReference>
<protein>
    <submittedName>
        <fullName evidence="1">Uncharacterized protein</fullName>
    </submittedName>
</protein>
<evidence type="ECO:0000313" key="2">
    <source>
        <dbReference type="Proteomes" id="UP000244080"/>
    </source>
</evidence>
<gene>
    <name evidence="1" type="ORF">CWO36_18090</name>
</gene>
<accession>A0A2T5EC59</accession>
<organism evidence="1 2">
    <name type="scientific">Vibrio splendidus</name>
    <dbReference type="NCBI Taxonomy" id="29497"/>
    <lineage>
        <taxon>Bacteria</taxon>
        <taxon>Pseudomonadati</taxon>
        <taxon>Pseudomonadota</taxon>
        <taxon>Gammaproteobacteria</taxon>
        <taxon>Vibrionales</taxon>
        <taxon>Vibrionaceae</taxon>
        <taxon>Vibrio</taxon>
    </lineage>
</organism>
<evidence type="ECO:0000313" key="1">
    <source>
        <dbReference type="EMBL" id="PTP16889.1"/>
    </source>
</evidence>
<comment type="caution">
    <text evidence="1">The sequence shown here is derived from an EMBL/GenBank/DDBJ whole genome shotgun (WGS) entry which is preliminary data.</text>
</comment>
<dbReference type="Proteomes" id="UP000244080">
    <property type="component" value="Unassembled WGS sequence"/>
</dbReference>
<dbReference type="AlphaFoldDB" id="A0A2T5EC59"/>
<sequence>MEIKIGRLFYSNVDGLSPEAKLLLFYMLSDVSKQQIYRKPLVYMAAKYCFSRGLIVKCKEQLIAAGIITLLRVDQKQKGQRGRPVCEYWIDFELLDTLLGRDFFESNQDVLHRVLKLSHPVRHKLKPANRFFMMLLVGKAGRCGIVEGVGVKDLCSWMGCSESRLQSIVRKLVSLDYLCHYIPGGRSPLLGKYKAIYFTNFSKIEIKTFCCVGEVDINSSFSLQSINTQPTKVLPVSFLDYVGAHLTKNDACKISLMHMDFRAEQLAAELLTKDNYPSLYDTNAYIGLVRKLFVFENSKFEERYLNLIAECMAKQVIGLIEFTSSSGFTSGGYEVRYLSNQQRQFLCFRGSLSE</sequence>
<name>A0A2T5EC59_VIBSP</name>
<dbReference type="RefSeq" id="WP_017084873.1">
    <property type="nucleotide sequence ID" value="NZ_CAWNZY010000044.1"/>
</dbReference>